<feature type="region of interest" description="Disordered" evidence="1">
    <location>
        <begin position="219"/>
        <end position="245"/>
    </location>
</feature>
<dbReference type="AlphaFoldDB" id="A0A3L6THR4"/>
<sequence>MLPSSGAHLQLAEDGRIWWTRFPSTSPTPFFLIIHGSIRRRSFPGGRSRSPRPARPTPWLASRPPWLAPCRRGRRRRLQPEARPGSWPPGRGVRPVEQPPAGSESRLAASRQGLLPRRSEDQLQQLHARRLKDDRSNAGAAEIFTVTAPPRWRPNAASRPTPPPPGMRPPHSTRSPTPTPPRCVPAPSDSIEHEAADRDELLTALLVASSRAGDSCAVGGPLLRGRDGEEERAPHNARGEQHDDDFYTTTCTSSSQDLKLGLQLLSLVVE</sequence>
<feature type="compositionally biased region" description="Basic and acidic residues" evidence="1">
    <location>
        <begin position="224"/>
        <end position="245"/>
    </location>
</feature>
<dbReference type="EMBL" id="PQIB02000001">
    <property type="protein sequence ID" value="RLN39770.1"/>
    <property type="molecule type" value="Genomic_DNA"/>
</dbReference>
<protein>
    <submittedName>
        <fullName evidence="2">Uncharacterized protein</fullName>
    </submittedName>
</protein>
<keyword evidence="3" id="KW-1185">Reference proteome</keyword>
<evidence type="ECO:0000313" key="3">
    <source>
        <dbReference type="Proteomes" id="UP000275267"/>
    </source>
</evidence>
<comment type="caution">
    <text evidence="2">The sequence shown here is derived from an EMBL/GenBank/DDBJ whole genome shotgun (WGS) entry which is preliminary data.</text>
</comment>
<name>A0A3L6THR4_PANMI</name>
<dbReference type="Proteomes" id="UP000275267">
    <property type="component" value="Unassembled WGS sequence"/>
</dbReference>
<evidence type="ECO:0000313" key="2">
    <source>
        <dbReference type="EMBL" id="RLN39770.1"/>
    </source>
</evidence>
<organism evidence="2 3">
    <name type="scientific">Panicum miliaceum</name>
    <name type="common">Proso millet</name>
    <name type="synonym">Broomcorn millet</name>
    <dbReference type="NCBI Taxonomy" id="4540"/>
    <lineage>
        <taxon>Eukaryota</taxon>
        <taxon>Viridiplantae</taxon>
        <taxon>Streptophyta</taxon>
        <taxon>Embryophyta</taxon>
        <taxon>Tracheophyta</taxon>
        <taxon>Spermatophyta</taxon>
        <taxon>Magnoliopsida</taxon>
        <taxon>Liliopsida</taxon>
        <taxon>Poales</taxon>
        <taxon>Poaceae</taxon>
        <taxon>PACMAD clade</taxon>
        <taxon>Panicoideae</taxon>
        <taxon>Panicodae</taxon>
        <taxon>Paniceae</taxon>
        <taxon>Panicinae</taxon>
        <taxon>Panicum</taxon>
        <taxon>Panicum sect. Panicum</taxon>
    </lineage>
</organism>
<feature type="region of interest" description="Disordered" evidence="1">
    <location>
        <begin position="42"/>
        <end position="189"/>
    </location>
</feature>
<proteinExistence type="predicted"/>
<gene>
    <name evidence="2" type="ORF">C2845_PM01G15520</name>
</gene>
<accession>A0A3L6THR4</accession>
<evidence type="ECO:0000256" key="1">
    <source>
        <dbReference type="SAM" id="MobiDB-lite"/>
    </source>
</evidence>
<reference evidence="3" key="1">
    <citation type="journal article" date="2019" name="Nat. Commun.">
        <title>The genome of broomcorn millet.</title>
        <authorList>
            <person name="Zou C."/>
            <person name="Miki D."/>
            <person name="Li D."/>
            <person name="Tang Q."/>
            <person name="Xiao L."/>
            <person name="Rajput S."/>
            <person name="Deng P."/>
            <person name="Jia W."/>
            <person name="Huang R."/>
            <person name="Zhang M."/>
            <person name="Sun Y."/>
            <person name="Hu J."/>
            <person name="Fu X."/>
            <person name="Schnable P.S."/>
            <person name="Li F."/>
            <person name="Zhang H."/>
            <person name="Feng B."/>
            <person name="Zhu X."/>
            <person name="Liu R."/>
            <person name="Schnable J.C."/>
            <person name="Zhu J.-K."/>
            <person name="Zhang H."/>
        </authorList>
    </citation>
    <scope>NUCLEOTIDE SEQUENCE [LARGE SCALE GENOMIC DNA]</scope>
</reference>